<reference evidence="1" key="1">
    <citation type="submission" date="2022-05" db="EMBL/GenBank/DDBJ databases">
        <title>An RpoN-dependent PEP-CTERM gene is involved in floc formation of an Aquincola tertiaricarbonis strain.</title>
        <authorList>
            <person name="Qiu D."/>
            <person name="Xia M."/>
        </authorList>
    </citation>
    <scope>NUCLEOTIDE SEQUENCE</scope>
    <source>
        <strain evidence="1">RN12</strain>
    </source>
</reference>
<evidence type="ECO:0000313" key="1">
    <source>
        <dbReference type="EMBL" id="URI08198.1"/>
    </source>
</evidence>
<sequence>MTLPTDLVPAAELAARSPSRFPNESADYRRARTALLAEEIELRRHIERVAAQRRALPPGGAVPEDYVFEGEQGPVRLSQLFGRHDTLITYHWMFGPQREQPCPMCTSLLSALDGEAPDLMQRVGLAVIARSPVARMADFARQRGWRHLPLVSAGGNRFSQHYAHEAPEGGDNAAINVFVRDAAGAVRHFWAAEMGFETADPGQDPRDAPDLMPLWNLLDLTPGGRGTDWYPQLSYDRPGGCCGG</sequence>
<accession>A0ABY4S435</accession>
<proteinExistence type="predicted"/>
<dbReference type="RefSeq" id="WP_250196419.1">
    <property type="nucleotide sequence ID" value="NZ_CP097635.1"/>
</dbReference>
<dbReference type="InterPro" id="IPR036249">
    <property type="entry name" value="Thioredoxin-like_sf"/>
</dbReference>
<dbReference type="EMBL" id="CP097635">
    <property type="protein sequence ID" value="URI08198.1"/>
    <property type="molecule type" value="Genomic_DNA"/>
</dbReference>
<organism evidence="1 2">
    <name type="scientific">Aquincola tertiaricarbonis</name>
    <dbReference type="NCBI Taxonomy" id="391953"/>
    <lineage>
        <taxon>Bacteria</taxon>
        <taxon>Pseudomonadati</taxon>
        <taxon>Pseudomonadota</taxon>
        <taxon>Betaproteobacteria</taxon>
        <taxon>Burkholderiales</taxon>
        <taxon>Sphaerotilaceae</taxon>
        <taxon>Aquincola</taxon>
    </lineage>
</organism>
<keyword evidence="2" id="KW-1185">Reference proteome</keyword>
<dbReference type="InterPro" id="IPR010296">
    <property type="entry name" value="DUF899_thioredox"/>
</dbReference>
<protein>
    <submittedName>
        <fullName evidence="1">DUF899 family protein</fullName>
    </submittedName>
</protein>
<dbReference type="SUPFAM" id="SSF52833">
    <property type="entry name" value="Thioredoxin-like"/>
    <property type="match status" value="1"/>
</dbReference>
<dbReference type="Pfam" id="PF05988">
    <property type="entry name" value="DUF899"/>
    <property type="match status" value="1"/>
</dbReference>
<dbReference type="Proteomes" id="UP001056201">
    <property type="component" value="Chromosome 1"/>
</dbReference>
<dbReference type="Gene3D" id="3.40.30.10">
    <property type="entry name" value="Glutaredoxin"/>
    <property type="match status" value="1"/>
</dbReference>
<gene>
    <name evidence="1" type="ORF">MW290_06380</name>
</gene>
<name>A0ABY4S435_AQUTE</name>
<evidence type="ECO:0000313" key="2">
    <source>
        <dbReference type="Proteomes" id="UP001056201"/>
    </source>
</evidence>